<feature type="domain" description="PTS EIIA type-4" evidence="2">
    <location>
        <begin position="1"/>
        <end position="129"/>
    </location>
</feature>
<dbReference type="GO" id="GO:0047324">
    <property type="term" value="F:phosphoenolpyruvate-glycerone phosphotransferase activity"/>
    <property type="evidence" value="ECO:0007669"/>
    <property type="project" value="InterPro"/>
</dbReference>
<dbReference type="PROSITE" id="PS51096">
    <property type="entry name" value="PTS_EIIA_TYPE_4"/>
    <property type="match status" value="1"/>
</dbReference>
<reference evidence="4 5" key="1">
    <citation type="submission" date="2018-12" db="EMBL/GenBank/DDBJ databases">
        <title>Genome Sequence of Candidatus Viridilinea halotolerans isolated from saline sulfide-rich spring.</title>
        <authorList>
            <person name="Grouzdev D.S."/>
            <person name="Burganskaya E.I."/>
            <person name="Krutkina M.S."/>
            <person name="Sukhacheva M.V."/>
            <person name="Gorlenko V.M."/>
        </authorList>
    </citation>
    <scope>NUCLEOTIDE SEQUENCE [LARGE SCALE GENOMIC DNA]</scope>
    <source>
        <strain evidence="4">Chok-6</strain>
    </source>
</reference>
<dbReference type="AlphaFoldDB" id="A0A426TSN2"/>
<dbReference type="NCBIfam" id="TIGR01003">
    <property type="entry name" value="PTS_HPr_family"/>
    <property type="match status" value="1"/>
</dbReference>
<sequence length="237" mass="24694">MIAILIVSHSALLAQGVQELAAQMVKGRVPIMAVGGTHDGALGTSVDLISAALQGIPNTYAILAFVDMGSAIMSTEMALESAGHRFLISSGPLVEGALIAAVEAMRPDVTLAQVAAVATRALETKYYSINPALPPPTPPSAPSVPTAETVLTLTNKTGLHMRPAKDFVQTATRFSCTVHIRNLDRPERPGGDAKSMLDVMKIGLSLGQRIHIHAQGSDACAAIAALSQLITSNFGEH</sequence>
<dbReference type="InterPro" id="IPR004701">
    <property type="entry name" value="PTS_EIIA_man-typ"/>
</dbReference>
<comment type="caution">
    <text evidence="4">The sequence shown here is derived from an EMBL/GenBank/DDBJ whole genome shotgun (WGS) entry which is preliminary data.</text>
</comment>
<evidence type="ECO:0000313" key="4">
    <source>
        <dbReference type="EMBL" id="RRR67156.1"/>
    </source>
</evidence>
<dbReference type="EMBL" id="RSAS01000806">
    <property type="protein sequence ID" value="RRR67156.1"/>
    <property type="molecule type" value="Genomic_DNA"/>
</dbReference>
<accession>A0A426TSN2</accession>
<proteinExistence type="predicted"/>
<dbReference type="SUPFAM" id="SSF55594">
    <property type="entry name" value="HPr-like"/>
    <property type="match status" value="1"/>
</dbReference>
<protein>
    <submittedName>
        <fullName evidence="4">HPr family phosphocarrier protein</fullName>
    </submittedName>
</protein>
<dbReference type="Gene3D" id="3.30.1340.10">
    <property type="entry name" value="HPr-like"/>
    <property type="match status" value="1"/>
</dbReference>
<dbReference type="InterPro" id="IPR000032">
    <property type="entry name" value="HPr-like"/>
</dbReference>
<dbReference type="PANTHER" id="PTHR38594">
    <property type="entry name" value="PEP-DEPENDENT DIHYDROXYACETONE KINASE, PHOSPHORYL DONOR SUBUNIT DHAM"/>
    <property type="match status" value="1"/>
</dbReference>
<dbReference type="InterPro" id="IPR039643">
    <property type="entry name" value="DhaM"/>
</dbReference>
<dbReference type="Pfam" id="PF00381">
    <property type="entry name" value="PTS-HPr"/>
    <property type="match status" value="1"/>
</dbReference>
<gene>
    <name evidence="4" type="ORF">EI684_19440</name>
</gene>
<dbReference type="Gene3D" id="3.40.50.510">
    <property type="entry name" value="Phosphotransferase system, mannose-type IIA component"/>
    <property type="match status" value="1"/>
</dbReference>
<feature type="domain" description="HPr" evidence="3">
    <location>
        <begin position="144"/>
        <end position="237"/>
    </location>
</feature>
<dbReference type="GO" id="GO:0019563">
    <property type="term" value="P:glycerol catabolic process"/>
    <property type="evidence" value="ECO:0007669"/>
    <property type="project" value="InterPro"/>
</dbReference>
<evidence type="ECO:0000313" key="5">
    <source>
        <dbReference type="Proteomes" id="UP000280307"/>
    </source>
</evidence>
<evidence type="ECO:0000259" key="2">
    <source>
        <dbReference type="PROSITE" id="PS51096"/>
    </source>
</evidence>
<dbReference type="PANTHER" id="PTHR38594:SF1">
    <property type="entry name" value="PEP-DEPENDENT DIHYDROXYACETONE KINASE, PHOSPHORYL DONOR SUBUNIT DHAM"/>
    <property type="match status" value="1"/>
</dbReference>
<dbReference type="PROSITE" id="PS51350">
    <property type="entry name" value="PTS_HPR_DOM"/>
    <property type="match status" value="1"/>
</dbReference>
<dbReference type="Proteomes" id="UP000280307">
    <property type="component" value="Unassembled WGS sequence"/>
</dbReference>
<dbReference type="GO" id="GO:0016020">
    <property type="term" value="C:membrane"/>
    <property type="evidence" value="ECO:0007669"/>
    <property type="project" value="InterPro"/>
</dbReference>
<organism evidence="4 5">
    <name type="scientific">Candidatus Viridilinea halotolerans</name>
    <dbReference type="NCBI Taxonomy" id="2491704"/>
    <lineage>
        <taxon>Bacteria</taxon>
        <taxon>Bacillati</taxon>
        <taxon>Chloroflexota</taxon>
        <taxon>Chloroflexia</taxon>
        <taxon>Chloroflexales</taxon>
        <taxon>Chloroflexineae</taxon>
        <taxon>Oscillochloridaceae</taxon>
        <taxon>Candidatus Viridilinea</taxon>
    </lineage>
</organism>
<dbReference type="InterPro" id="IPR035895">
    <property type="entry name" value="HPr-like_sf"/>
</dbReference>
<dbReference type="CDD" id="cd00367">
    <property type="entry name" value="PTS-HPr_like"/>
    <property type="match status" value="1"/>
</dbReference>
<name>A0A426TSN2_9CHLR</name>
<keyword evidence="1" id="KW-0808">Transferase</keyword>
<evidence type="ECO:0000256" key="1">
    <source>
        <dbReference type="ARBA" id="ARBA00022679"/>
    </source>
</evidence>
<dbReference type="Pfam" id="PF03610">
    <property type="entry name" value="EIIA-man"/>
    <property type="match status" value="1"/>
</dbReference>
<dbReference type="InterPro" id="IPR036662">
    <property type="entry name" value="PTS_EIIA_man-typ_sf"/>
</dbReference>
<evidence type="ECO:0000259" key="3">
    <source>
        <dbReference type="PROSITE" id="PS51350"/>
    </source>
</evidence>
<dbReference type="SUPFAM" id="SSF53062">
    <property type="entry name" value="PTS system fructose IIA component-like"/>
    <property type="match status" value="1"/>
</dbReference>
<dbReference type="GO" id="GO:0009401">
    <property type="term" value="P:phosphoenolpyruvate-dependent sugar phosphotransferase system"/>
    <property type="evidence" value="ECO:0007669"/>
    <property type="project" value="InterPro"/>
</dbReference>
<dbReference type="PRINTS" id="PR00107">
    <property type="entry name" value="PHOSPHOCPHPR"/>
</dbReference>